<evidence type="ECO:0000256" key="1">
    <source>
        <dbReference type="SAM" id="MobiDB-lite"/>
    </source>
</evidence>
<feature type="compositionally biased region" description="Basic and acidic residues" evidence="1">
    <location>
        <begin position="22"/>
        <end position="32"/>
    </location>
</feature>
<accession>A0AAD5QVQ9</accession>
<proteinExistence type="predicted"/>
<dbReference type="Proteomes" id="UP001196413">
    <property type="component" value="Unassembled WGS sequence"/>
</dbReference>
<dbReference type="AlphaFoldDB" id="A0AAD5QVQ9"/>
<evidence type="ECO:0000313" key="2">
    <source>
        <dbReference type="EMBL" id="KAJ1364090.1"/>
    </source>
</evidence>
<gene>
    <name evidence="2" type="ORF">KIN20_024097</name>
</gene>
<protein>
    <submittedName>
        <fullName evidence="2">Uncharacterized protein</fullName>
    </submittedName>
</protein>
<organism evidence="2 3">
    <name type="scientific">Parelaphostrongylus tenuis</name>
    <name type="common">Meningeal worm</name>
    <dbReference type="NCBI Taxonomy" id="148309"/>
    <lineage>
        <taxon>Eukaryota</taxon>
        <taxon>Metazoa</taxon>
        <taxon>Ecdysozoa</taxon>
        <taxon>Nematoda</taxon>
        <taxon>Chromadorea</taxon>
        <taxon>Rhabditida</taxon>
        <taxon>Rhabditina</taxon>
        <taxon>Rhabditomorpha</taxon>
        <taxon>Strongyloidea</taxon>
        <taxon>Metastrongylidae</taxon>
        <taxon>Parelaphostrongylus</taxon>
    </lineage>
</organism>
<evidence type="ECO:0000313" key="3">
    <source>
        <dbReference type="Proteomes" id="UP001196413"/>
    </source>
</evidence>
<reference evidence="2" key="1">
    <citation type="submission" date="2021-06" db="EMBL/GenBank/DDBJ databases">
        <title>Parelaphostrongylus tenuis whole genome reference sequence.</title>
        <authorList>
            <person name="Garwood T.J."/>
            <person name="Larsen P.A."/>
            <person name="Fountain-Jones N.M."/>
            <person name="Garbe J.R."/>
            <person name="Macchietto M.G."/>
            <person name="Kania S.A."/>
            <person name="Gerhold R.W."/>
            <person name="Richards J.E."/>
            <person name="Wolf T.M."/>
        </authorList>
    </citation>
    <scope>NUCLEOTIDE SEQUENCE</scope>
    <source>
        <strain evidence="2">MNPRO001-30</strain>
        <tissue evidence="2">Meninges</tissue>
    </source>
</reference>
<dbReference type="EMBL" id="JAHQIW010004870">
    <property type="protein sequence ID" value="KAJ1364090.1"/>
    <property type="molecule type" value="Genomic_DNA"/>
</dbReference>
<sequence>MESQLAPTRAINDQMRRKRPPPKNERSVEENEVKQDLMKADYQFNVCTVRSSSRKNTLYWYEAGIRAEVLHYPLDTEHFHHCKL</sequence>
<comment type="caution">
    <text evidence="2">The sequence shown here is derived from an EMBL/GenBank/DDBJ whole genome shotgun (WGS) entry which is preliminary data.</text>
</comment>
<feature type="region of interest" description="Disordered" evidence="1">
    <location>
        <begin position="1"/>
        <end position="32"/>
    </location>
</feature>
<name>A0AAD5QVQ9_PARTN</name>
<keyword evidence="3" id="KW-1185">Reference proteome</keyword>